<evidence type="ECO:0000256" key="1">
    <source>
        <dbReference type="SAM" id="Phobius"/>
    </source>
</evidence>
<comment type="caution">
    <text evidence="2">The sequence shown here is derived from an EMBL/GenBank/DDBJ whole genome shotgun (WGS) entry which is preliminary data.</text>
</comment>
<name>A0AAP0KZC0_9MAGN</name>
<dbReference type="Proteomes" id="UP001420932">
    <property type="component" value="Unassembled WGS sequence"/>
</dbReference>
<evidence type="ECO:0000313" key="3">
    <source>
        <dbReference type="Proteomes" id="UP001420932"/>
    </source>
</evidence>
<evidence type="ECO:0000313" key="2">
    <source>
        <dbReference type="EMBL" id="KAK9160624.1"/>
    </source>
</evidence>
<dbReference type="EMBL" id="JBBNAF010000003">
    <property type="protein sequence ID" value="KAK9160624.1"/>
    <property type="molecule type" value="Genomic_DNA"/>
</dbReference>
<accession>A0AAP0KZC0</accession>
<evidence type="ECO:0008006" key="4">
    <source>
        <dbReference type="Google" id="ProtNLM"/>
    </source>
</evidence>
<reference evidence="2 3" key="1">
    <citation type="submission" date="2024-01" db="EMBL/GenBank/DDBJ databases">
        <title>Genome assemblies of Stephania.</title>
        <authorList>
            <person name="Yang L."/>
        </authorList>
    </citation>
    <scope>NUCLEOTIDE SEQUENCE [LARGE SCALE GENOMIC DNA]</scope>
    <source>
        <strain evidence="2">YNDBR</strain>
        <tissue evidence="2">Leaf</tissue>
    </source>
</reference>
<keyword evidence="1" id="KW-0812">Transmembrane</keyword>
<proteinExistence type="predicted"/>
<keyword evidence="3" id="KW-1185">Reference proteome</keyword>
<protein>
    <recommendedName>
        <fullName evidence="4">Transmembrane protein</fullName>
    </recommendedName>
</protein>
<organism evidence="2 3">
    <name type="scientific">Stephania yunnanensis</name>
    <dbReference type="NCBI Taxonomy" id="152371"/>
    <lineage>
        <taxon>Eukaryota</taxon>
        <taxon>Viridiplantae</taxon>
        <taxon>Streptophyta</taxon>
        <taxon>Embryophyta</taxon>
        <taxon>Tracheophyta</taxon>
        <taxon>Spermatophyta</taxon>
        <taxon>Magnoliopsida</taxon>
        <taxon>Ranunculales</taxon>
        <taxon>Menispermaceae</taxon>
        <taxon>Menispermoideae</taxon>
        <taxon>Cissampelideae</taxon>
        <taxon>Stephania</taxon>
    </lineage>
</organism>
<keyword evidence="1" id="KW-0472">Membrane</keyword>
<dbReference type="AlphaFoldDB" id="A0AAP0KZC0"/>
<feature type="transmembrane region" description="Helical" evidence="1">
    <location>
        <begin position="28"/>
        <end position="47"/>
    </location>
</feature>
<keyword evidence="1" id="KW-1133">Transmembrane helix</keyword>
<sequence length="78" mass="8246">MMTGGRPSEEDVDPFSTGVDSGMAIRGVGFRTSIFFVVALVFLPFGGGGGFGDEGLSATAVFLDPLVETMMNRLMELH</sequence>
<gene>
    <name evidence="2" type="ORF">Syun_006965</name>
</gene>